<evidence type="ECO:0000256" key="2">
    <source>
        <dbReference type="SAM" id="Phobius"/>
    </source>
</evidence>
<proteinExistence type="predicted"/>
<dbReference type="Proteomes" id="UP001500622">
    <property type="component" value="Unassembled WGS sequence"/>
</dbReference>
<evidence type="ECO:0000313" key="4">
    <source>
        <dbReference type="Proteomes" id="UP001500622"/>
    </source>
</evidence>
<dbReference type="EMBL" id="BAABGN010000013">
    <property type="protein sequence ID" value="GAA4432983.1"/>
    <property type="molecule type" value="Genomic_DNA"/>
</dbReference>
<evidence type="ECO:0000256" key="1">
    <source>
        <dbReference type="SAM" id="MobiDB-lite"/>
    </source>
</evidence>
<gene>
    <name evidence="3" type="ORF">GCM10023169_39380</name>
</gene>
<keyword evidence="4" id="KW-1185">Reference proteome</keyword>
<sequence>MTIMARKKSDGATDAAPVPEPEKKQRWYHNVRDAYQMTRRVNPAITWILIGVFVLTMGLALAIGFAWGHPIYMAFFGLLLSLTLLMAVLAWQTRKSSYKQIDGRPGAVGAVLGQIRRGWNLEQEPVAVNPRTQDMVFRMIGKAGIVLVSEGPSHRAGRLLNEEKRKVSRVAPNVPVHTVQYGNEEGQVPISKLTRTVQKLDKKLTSAEVAQVSKRMQALGSAKPPVPKGVDPMKARPDRKAMKGR</sequence>
<feature type="transmembrane region" description="Helical" evidence="2">
    <location>
        <begin position="44"/>
        <end position="65"/>
    </location>
</feature>
<name>A0ABP8LQ27_9MICO</name>
<comment type="caution">
    <text evidence="3">The sequence shown here is derived from an EMBL/GenBank/DDBJ whole genome shotgun (WGS) entry which is preliminary data.</text>
</comment>
<protein>
    <submittedName>
        <fullName evidence="3">DUF4191 domain-containing protein</fullName>
    </submittedName>
</protein>
<dbReference type="InterPro" id="IPR025445">
    <property type="entry name" value="DUF4191"/>
</dbReference>
<feature type="compositionally biased region" description="Basic and acidic residues" evidence="1">
    <location>
        <begin position="231"/>
        <end position="245"/>
    </location>
</feature>
<organism evidence="3 4">
    <name type="scientific">Georgenia halophila</name>
    <dbReference type="NCBI Taxonomy" id="620889"/>
    <lineage>
        <taxon>Bacteria</taxon>
        <taxon>Bacillati</taxon>
        <taxon>Actinomycetota</taxon>
        <taxon>Actinomycetes</taxon>
        <taxon>Micrococcales</taxon>
        <taxon>Bogoriellaceae</taxon>
        <taxon>Georgenia</taxon>
    </lineage>
</organism>
<keyword evidence="2" id="KW-1133">Transmembrane helix</keyword>
<keyword evidence="2" id="KW-0472">Membrane</keyword>
<accession>A0ABP8LQ27</accession>
<reference evidence="4" key="1">
    <citation type="journal article" date="2019" name="Int. J. Syst. Evol. Microbiol.">
        <title>The Global Catalogue of Microorganisms (GCM) 10K type strain sequencing project: providing services to taxonomists for standard genome sequencing and annotation.</title>
        <authorList>
            <consortium name="The Broad Institute Genomics Platform"/>
            <consortium name="The Broad Institute Genome Sequencing Center for Infectious Disease"/>
            <person name="Wu L."/>
            <person name="Ma J."/>
        </authorList>
    </citation>
    <scope>NUCLEOTIDE SEQUENCE [LARGE SCALE GENOMIC DNA]</scope>
    <source>
        <strain evidence="4">JCM 17810</strain>
    </source>
</reference>
<dbReference type="Pfam" id="PF13829">
    <property type="entry name" value="DUF4191"/>
    <property type="match status" value="1"/>
</dbReference>
<feature type="region of interest" description="Disordered" evidence="1">
    <location>
        <begin position="216"/>
        <end position="245"/>
    </location>
</feature>
<evidence type="ECO:0000313" key="3">
    <source>
        <dbReference type="EMBL" id="GAA4432983.1"/>
    </source>
</evidence>
<feature type="region of interest" description="Disordered" evidence="1">
    <location>
        <begin position="1"/>
        <end position="21"/>
    </location>
</feature>
<keyword evidence="2" id="KW-0812">Transmembrane</keyword>
<feature type="transmembrane region" description="Helical" evidence="2">
    <location>
        <begin position="71"/>
        <end position="91"/>
    </location>
</feature>